<accession>A0A9D4XY70</accession>
<organism evidence="2 3">
    <name type="scientific">Pisum sativum</name>
    <name type="common">Garden pea</name>
    <name type="synonym">Lathyrus oleraceus</name>
    <dbReference type="NCBI Taxonomy" id="3888"/>
    <lineage>
        <taxon>Eukaryota</taxon>
        <taxon>Viridiplantae</taxon>
        <taxon>Streptophyta</taxon>
        <taxon>Embryophyta</taxon>
        <taxon>Tracheophyta</taxon>
        <taxon>Spermatophyta</taxon>
        <taxon>Magnoliopsida</taxon>
        <taxon>eudicotyledons</taxon>
        <taxon>Gunneridae</taxon>
        <taxon>Pentapetalae</taxon>
        <taxon>rosids</taxon>
        <taxon>fabids</taxon>
        <taxon>Fabales</taxon>
        <taxon>Fabaceae</taxon>
        <taxon>Papilionoideae</taxon>
        <taxon>50 kb inversion clade</taxon>
        <taxon>NPAAA clade</taxon>
        <taxon>Hologalegina</taxon>
        <taxon>IRL clade</taxon>
        <taxon>Fabeae</taxon>
        <taxon>Lathyrus</taxon>
    </lineage>
</organism>
<comment type="caution">
    <text evidence="2">The sequence shown here is derived from an EMBL/GenBank/DDBJ whole genome shotgun (WGS) entry which is preliminary data.</text>
</comment>
<evidence type="ECO:0000313" key="3">
    <source>
        <dbReference type="Proteomes" id="UP001058974"/>
    </source>
</evidence>
<evidence type="ECO:0000256" key="1">
    <source>
        <dbReference type="SAM" id="MobiDB-lite"/>
    </source>
</evidence>
<name>A0A9D4XY70_PEA</name>
<evidence type="ECO:0000313" key="2">
    <source>
        <dbReference type="EMBL" id="KAI5429122.1"/>
    </source>
</evidence>
<feature type="region of interest" description="Disordered" evidence="1">
    <location>
        <begin position="66"/>
        <end position="86"/>
    </location>
</feature>
<sequence>MEDTKSIDRADMVLGLFLDNMTMNFPNRVVIDDQVEENLKNGNKQKVDADILPFLPQEQCLLPHQRHAQSDQKLKHKKISQENNDQERIRPRYDPILVSYTHLLPILVNIRALMPKQIEPAKFPYHRKHDPHATCGYHAGYVGHSTEAYHVLKTKVQELINRNLLLPTKSKLFKRNVIFGSHNLVCPVCFTYDETVNHPFASYPFAVEERCF</sequence>
<protein>
    <submittedName>
        <fullName evidence="2">Uncharacterized protein</fullName>
    </submittedName>
</protein>
<dbReference type="PANTHER" id="PTHR32108:SF9">
    <property type="entry name" value="REVERSE TRANSCRIPTASE RNASE H-LIKE DOMAIN-CONTAINING PROTEIN"/>
    <property type="match status" value="1"/>
</dbReference>
<dbReference type="EMBL" id="JAMSHJ010000003">
    <property type="protein sequence ID" value="KAI5429122.1"/>
    <property type="molecule type" value="Genomic_DNA"/>
</dbReference>
<dbReference type="Proteomes" id="UP001058974">
    <property type="component" value="Chromosome 3"/>
</dbReference>
<keyword evidence="3" id="KW-1185">Reference proteome</keyword>
<dbReference type="AlphaFoldDB" id="A0A9D4XY70"/>
<dbReference type="Gramene" id="Psat03G0393100-T1">
    <property type="protein sequence ID" value="KAI5429122.1"/>
    <property type="gene ID" value="KIW84_033931"/>
</dbReference>
<gene>
    <name evidence="2" type="ORF">KIW84_033931</name>
</gene>
<dbReference type="PANTHER" id="PTHR32108">
    <property type="entry name" value="DNA-DIRECTED RNA POLYMERASE SUBUNIT ALPHA"/>
    <property type="match status" value="1"/>
</dbReference>
<proteinExistence type="predicted"/>
<reference evidence="2 3" key="1">
    <citation type="journal article" date="2022" name="Nat. Genet.">
        <title>Improved pea reference genome and pan-genome highlight genomic features and evolutionary characteristics.</title>
        <authorList>
            <person name="Yang T."/>
            <person name="Liu R."/>
            <person name="Luo Y."/>
            <person name="Hu S."/>
            <person name="Wang D."/>
            <person name="Wang C."/>
            <person name="Pandey M.K."/>
            <person name="Ge S."/>
            <person name="Xu Q."/>
            <person name="Li N."/>
            <person name="Li G."/>
            <person name="Huang Y."/>
            <person name="Saxena R.K."/>
            <person name="Ji Y."/>
            <person name="Li M."/>
            <person name="Yan X."/>
            <person name="He Y."/>
            <person name="Liu Y."/>
            <person name="Wang X."/>
            <person name="Xiang C."/>
            <person name="Varshney R.K."/>
            <person name="Ding H."/>
            <person name="Gao S."/>
            <person name="Zong X."/>
        </authorList>
    </citation>
    <scope>NUCLEOTIDE SEQUENCE [LARGE SCALE GENOMIC DNA]</scope>
    <source>
        <strain evidence="2 3">cv. Zhongwan 6</strain>
    </source>
</reference>